<proteinExistence type="predicted"/>
<dbReference type="PANTHER" id="PTHR13527">
    <property type="entry name" value="SAYSVFN DOMAIN-CONTAINING PROTEIN 1"/>
    <property type="match status" value="1"/>
</dbReference>
<dbReference type="KEGG" id="soy:115880369"/>
<evidence type="ECO:0000313" key="3">
    <source>
        <dbReference type="Proteomes" id="UP000504635"/>
    </source>
</evidence>
<dbReference type="InterPro" id="IPR039159">
    <property type="entry name" value="SAYSD1"/>
</dbReference>
<keyword evidence="3" id="KW-1185">Reference proteome</keyword>
<evidence type="ECO:0000259" key="2">
    <source>
        <dbReference type="Pfam" id="PF10260"/>
    </source>
</evidence>
<dbReference type="FunCoup" id="A0A6J2XPY3">
    <property type="interactions" value="2"/>
</dbReference>
<dbReference type="GeneID" id="115880369"/>
<reference evidence="4" key="1">
    <citation type="submission" date="2025-08" db="UniProtKB">
        <authorList>
            <consortium name="RefSeq"/>
        </authorList>
    </citation>
    <scope>IDENTIFICATION</scope>
    <source>
        <tissue evidence="4">Gonads</tissue>
    </source>
</reference>
<feature type="domain" description="SAYSvFN" evidence="2">
    <location>
        <begin position="99"/>
        <end position="167"/>
    </location>
</feature>
<dbReference type="PANTHER" id="PTHR13527:SF0">
    <property type="entry name" value="SAYSVFN DOMAIN-CONTAINING PROTEIN 1"/>
    <property type="match status" value="1"/>
</dbReference>
<dbReference type="Pfam" id="PF10260">
    <property type="entry name" value="SAYSvFN"/>
    <property type="match status" value="1"/>
</dbReference>
<feature type="transmembrane region" description="Helical" evidence="1">
    <location>
        <begin position="115"/>
        <end position="131"/>
    </location>
</feature>
<evidence type="ECO:0000313" key="4">
    <source>
        <dbReference type="RefSeq" id="XP_030753442.1"/>
    </source>
</evidence>
<organism evidence="3 4">
    <name type="scientific">Sitophilus oryzae</name>
    <name type="common">Rice weevil</name>
    <name type="synonym">Curculio oryzae</name>
    <dbReference type="NCBI Taxonomy" id="7048"/>
    <lineage>
        <taxon>Eukaryota</taxon>
        <taxon>Metazoa</taxon>
        <taxon>Ecdysozoa</taxon>
        <taxon>Arthropoda</taxon>
        <taxon>Hexapoda</taxon>
        <taxon>Insecta</taxon>
        <taxon>Pterygota</taxon>
        <taxon>Neoptera</taxon>
        <taxon>Endopterygota</taxon>
        <taxon>Coleoptera</taxon>
        <taxon>Polyphaga</taxon>
        <taxon>Cucujiformia</taxon>
        <taxon>Curculionidae</taxon>
        <taxon>Dryophthorinae</taxon>
        <taxon>Sitophilus</taxon>
    </lineage>
</organism>
<dbReference type="AlphaFoldDB" id="A0A6J2XPY3"/>
<gene>
    <name evidence="4" type="primary">LOC115880369</name>
</gene>
<dbReference type="InterPro" id="IPR019387">
    <property type="entry name" value="SAYSvFN_dom"/>
</dbReference>
<feature type="transmembrane region" description="Helical" evidence="1">
    <location>
        <begin position="92"/>
        <end position="109"/>
    </location>
</feature>
<dbReference type="RefSeq" id="XP_030753442.1">
    <property type="nucleotide sequence ID" value="XM_030897582.1"/>
</dbReference>
<keyword evidence="1" id="KW-1133">Transmembrane helix</keyword>
<dbReference type="InParanoid" id="A0A6J2XPY3"/>
<keyword evidence="1" id="KW-0812">Transmembrane</keyword>
<keyword evidence="1" id="KW-0472">Membrane</keyword>
<protein>
    <submittedName>
        <fullName evidence="4">Uncharacterized protein LOC115880369</fullName>
    </submittedName>
</protein>
<evidence type="ECO:0000256" key="1">
    <source>
        <dbReference type="SAM" id="Phobius"/>
    </source>
</evidence>
<accession>A0A6J2XPY3</accession>
<sequence length="173" mass="20195">MSVEEAQRKLAEYRAKKQREAALNRYKAQIKIMFSKFFPKKPEKTSDTNCDTNTDKKEVLEPLIVEDINSECESASALSDEEENLSCTIYDYIYYFLWFVLWVSLYIVFVRLQFGTVYFIVSLLLAIYFNTRTGPKKVNEVSAYSVFNRNCESIDGTLNAEQLTREMIYGGFR</sequence>
<dbReference type="OrthoDB" id="71310at2759"/>
<name>A0A6J2XPY3_SITOR</name>
<dbReference type="CTD" id="55776"/>
<dbReference type="Proteomes" id="UP000504635">
    <property type="component" value="Unplaced"/>
</dbReference>